<dbReference type="PANTHER" id="PTHR16943">
    <property type="entry name" value="2-METHYLCITRATE DEHYDRATASE-RELATED"/>
    <property type="match status" value="1"/>
</dbReference>
<protein>
    <submittedName>
        <fullName evidence="4">MmgE/PrpD family protein</fullName>
    </submittedName>
</protein>
<comment type="similarity">
    <text evidence="1">Belongs to the PrpD family.</text>
</comment>
<sequence>MMTATEQLISKLQLSIEDCIEKEKWLKLASVALIDYLGCLYSGLSNPLNQKKLSSFLDGDRSSLFTQSGSIQALVYGYAAHYNDLDDVQAYFRGHPSSVIYSALLAVIDEESRDDVLLAYIQGVELAGRLGKQLQPQHIDQGWHSTATIGTLAAAAAIAVLKKLDSTTFAHLLSLASSQASGFLYQEGTDAKPLQAGFAARNAVLAYQLAESGFTAYQAIFSSEKGWSQTLSSSSLSQADLLDHWLQPAQIETPGLWFKIYPFCSAANAGFDLAQTAYRQGITSADLSEIHIHFSADGDRALTHQQPKTKLEGKFSIEYLLWLALSEGRVKTADFTEEAIPAAFLAFSKKIQRHHDLKASQTERPARLRLIAKNGHIIFNQIQRQAKGSPDNPYDLEELRLKFERLTQGQEKIVYQEVMGAANQQMKSILEKFRKGTEWK</sequence>
<organism evidence="4 5">
    <name type="scientific">Streptococcus dentapri</name>
    <dbReference type="NCBI Taxonomy" id="573564"/>
    <lineage>
        <taxon>Bacteria</taxon>
        <taxon>Bacillati</taxon>
        <taxon>Bacillota</taxon>
        <taxon>Bacilli</taxon>
        <taxon>Lactobacillales</taxon>
        <taxon>Streptococcaceae</taxon>
        <taxon>Streptococcus</taxon>
    </lineage>
</organism>
<dbReference type="InterPro" id="IPR042188">
    <property type="entry name" value="MmgE/PrpD_sf_2"/>
</dbReference>
<dbReference type="Gene3D" id="3.30.1330.120">
    <property type="entry name" value="2-methylcitrate dehydratase PrpD"/>
    <property type="match status" value="1"/>
</dbReference>
<dbReference type="SUPFAM" id="SSF103378">
    <property type="entry name" value="2-methylcitrate dehydratase PrpD"/>
    <property type="match status" value="1"/>
</dbReference>
<feature type="domain" description="MmgE/PrpD N-terminal" evidence="2">
    <location>
        <begin position="27"/>
        <end position="234"/>
    </location>
</feature>
<feature type="domain" description="MmgE/PrpD C-terminal" evidence="3">
    <location>
        <begin position="261"/>
        <end position="409"/>
    </location>
</feature>
<evidence type="ECO:0000259" key="3">
    <source>
        <dbReference type="Pfam" id="PF19305"/>
    </source>
</evidence>
<dbReference type="EMBL" id="JBHSAC010000074">
    <property type="protein sequence ID" value="MFC3932822.1"/>
    <property type="molecule type" value="Genomic_DNA"/>
</dbReference>
<dbReference type="Pfam" id="PF03972">
    <property type="entry name" value="MmgE_PrpD_N"/>
    <property type="match status" value="1"/>
</dbReference>
<gene>
    <name evidence="4" type="ORF">ACFOSE_08670</name>
</gene>
<evidence type="ECO:0000256" key="1">
    <source>
        <dbReference type="ARBA" id="ARBA00006174"/>
    </source>
</evidence>
<dbReference type="PANTHER" id="PTHR16943:SF8">
    <property type="entry name" value="2-METHYLCITRATE DEHYDRATASE"/>
    <property type="match status" value="1"/>
</dbReference>
<comment type="caution">
    <text evidence="4">The sequence shown here is derived from an EMBL/GenBank/DDBJ whole genome shotgun (WGS) entry which is preliminary data.</text>
</comment>
<proteinExistence type="inferred from homology"/>
<dbReference type="InterPro" id="IPR042183">
    <property type="entry name" value="MmgE/PrpD_sf_1"/>
</dbReference>
<dbReference type="InterPro" id="IPR036148">
    <property type="entry name" value="MmgE/PrpD_sf"/>
</dbReference>
<dbReference type="Pfam" id="PF19305">
    <property type="entry name" value="MmgE_PrpD_C"/>
    <property type="match status" value="1"/>
</dbReference>
<name>A0ABV8D332_9STRE</name>
<keyword evidence="5" id="KW-1185">Reference proteome</keyword>
<dbReference type="InterPro" id="IPR045336">
    <property type="entry name" value="MmgE_PrpD_N"/>
</dbReference>
<dbReference type="Gene3D" id="1.10.4100.10">
    <property type="entry name" value="2-methylcitrate dehydratase PrpD"/>
    <property type="match status" value="1"/>
</dbReference>
<evidence type="ECO:0000313" key="5">
    <source>
        <dbReference type="Proteomes" id="UP001595901"/>
    </source>
</evidence>
<dbReference type="InterPro" id="IPR045337">
    <property type="entry name" value="MmgE_PrpD_C"/>
</dbReference>
<reference evidence="5" key="1">
    <citation type="journal article" date="2019" name="Int. J. Syst. Evol. Microbiol.">
        <title>The Global Catalogue of Microorganisms (GCM) 10K type strain sequencing project: providing services to taxonomists for standard genome sequencing and annotation.</title>
        <authorList>
            <consortium name="The Broad Institute Genomics Platform"/>
            <consortium name="The Broad Institute Genome Sequencing Center for Infectious Disease"/>
            <person name="Wu L."/>
            <person name="Ma J."/>
        </authorList>
    </citation>
    <scope>NUCLEOTIDE SEQUENCE [LARGE SCALE GENOMIC DNA]</scope>
    <source>
        <strain evidence="5">CCUG 58728</strain>
    </source>
</reference>
<dbReference type="RefSeq" id="WP_380432500.1">
    <property type="nucleotide sequence ID" value="NZ_JBHSAC010000074.1"/>
</dbReference>
<dbReference type="Proteomes" id="UP001595901">
    <property type="component" value="Unassembled WGS sequence"/>
</dbReference>
<accession>A0ABV8D332</accession>
<evidence type="ECO:0000259" key="2">
    <source>
        <dbReference type="Pfam" id="PF03972"/>
    </source>
</evidence>
<evidence type="ECO:0000313" key="4">
    <source>
        <dbReference type="EMBL" id="MFC3932822.1"/>
    </source>
</evidence>
<dbReference type="InterPro" id="IPR005656">
    <property type="entry name" value="MmgE_PrpD"/>
</dbReference>